<organism evidence="2 3">
    <name type="scientific">Turicibacter bilis</name>
    <dbReference type="NCBI Taxonomy" id="2735723"/>
    <lineage>
        <taxon>Bacteria</taxon>
        <taxon>Bacillati</taxon>
        <taxon>Bacillota</taxon>
        <taxon>Erysipelotrichia</taxon>
        <taxon>Erysipelotrichales</taxon>
        <taxon>Turicibacteraceae</taxon>
        <taxon>Turicibacter</taxon>
    </lineage>
</organism>
<protein>
    <submittedName>
        <fullName evidence="2">Uncharacterized protein</fullName>
    </submittedName>
</protein>
<dbReference type="Proteomes" id="UP001058072">
    <property type="component" value="Chromosome"/>
</dbReference>
<feature type="transmembrane region" description="Helical" evidence="1">
    <location>
        <begin position="6"/>
        <end position="26"/>
    </location>
</feature>
<dbReference type="EMBL" id="CP071250">
    <property type="protein sequence ID" value="UUF07900.1"/>
    <property type="molecule type" value="Genomic_DNA"/>
</dbReference>
<sequence>MQTILLVSVIIIILLIGLGMLIYFLIPKQGEQQQVKDEIEEHFVTDEQYSNERVTVVDVQFKGYNGKFTYAVMQQEIRKGQYVLVLTQDGIRCAKVITDPKSIKTNQLSFPPFLLQTIICVADEADLEYYN</sequence>
<keyword evidence="1" id="KW-0472">Membrane</keyword>
<dbReference type="RefSeq" id="WP_055241457.1">
    <property type="nucleotide sequence ID" value="NZ_CP071250.1"/>
</dbReference>
<keyword evidence="1" id="KW-1133">Transmembrane helix</keyword>
<evidence type="ECO:0000256" key="1">
    <source>
        <dbReference type="SAM" id="Phobius"/>
    </source>
</evidence>
<evidence type="ECO:0000313" key="3">
    <source>
        <dbReference type="Proteomes" id="UP001058072"/>
    </source>
</evidence>
<accession>A0A9Q9FG27</accession>
<name>A0A9Q9FG27_9FIRM</name>
<proteinExistence type="predicted"/>
<evidence type="ECO:0000313" key="2">
    <source>
        <dbReference type="EMBL" id="UUF07900.1"/>
    </source>
</evidence>
<keyword evidence="1" id="KW-0812">Transmembrane</keyword>
<dbReference type="AlphaFoldDB" id="A0A9Q9FG27"/>
<gene>
    <name evidence="2" type="ORF">J0J70_09780</name>
</gene>
<reference evidence="2" key="1">
    <citation type="submission" date="2021-03" db="EMBL/GenBank/DDBJ databases">
        <title>Comparative Genomics and Metabolomics in the genus Turicibacter.</title>
        <authorList>
            <person name="Maki J."/>
            <person name="Looft T."/>
        </authorList>
    </citation>
    <scope>NUCLEOTIDE SEQUENCE</scope>
    <source>
        <strain evidence="2">ISU324</strain>
    </source>
</reference>